<comment type="caution">
    <text evidence="8">The sequence shown here is derived from an EMBL/GenBank/DDBJ whole genome shotgun (WGS) entry which is preliminary data.</text>
</comment>
<dbReference type="RefSeq" id="WP_086861620.1">
    <property type="nucleotide sequence ID" value="NZ_JADBEG010000001.1"/>
</dbReference>
<protein>
    <recommendedName>
        <fullName evidence="2">galactosylceramidase</fullName>
        <ecNumber evidence="2">3.2.1.46</ecNumber>
    </recommendedName>
    <alternativeName>
        <fullName evidence="5">Galactosylceramidase</fullName>
    </alternativeName>
</protein>
<keyword evidence="4" id="KW-0443">Lipid metabolism</keyword>
<dbReference type="InterPro" id="IPR017853">
    <property type="entry name" value="GH"/>
</dbReference>
<feature type="signal peptide" evidence="6">
    <location>
        <begin position="1"/>
        <end position="25"/>
    </location>
</feature>
<evidence type="ECO:0000256" key="3">
    <source>
        <dbReference type="ARBA" id="ARBA00022919"/>
    </source>
</evidence>
<dbReference type="EMBL" id="JADBEG010000001">
    <property type="protein sequence ID" value="MBE1496009.1"/>
    <property type="molecule type" value="Genomic_DNA"/>
</dbReference>
<evidence type="ECO:0000313" key="9">
    <source>
        <dbReference type="Proteomes" id="UP000631670"/>
    </source>
</evidence>
<dbReference type="Gene3D" id="3.20.20.70">
    <property type="entry name" value="Aldolase class I"/>
    <property type="match status" value="1"/>
</dbReference>
<reference evidence="8 9" key="1">
    <citation type="submission" date="2020-10" db="EMBL/GenBank/DDBJ databases">
        <title>Sequencing the genomes of 1000 actinobacteria strains.</title>
        <authorList>
            <person name="Klenk H.-P."/>
        </authorList>
    </citation>
    <scope>NUCLEOTIDE SEQUENCE [LARGE SCALE GENOMIC DNA]</scope>
    <source>
        <strain evidence="8 9">DSM 44653</strain>
    </source>
</reference>
<dbReference type="PANTHER" id="PTHR15172">
    <property type="entry name" value="GALACTOCEREBROSIDASE"/>
    <property type="match status" value="1"/>
</dbReference>
<evidence type="ECO:0000256" key="2">
    <source>
        <dbReference type="ARBA" id="ARBA00012657"/>
    </source>
</evidence>
<dbReference type="Pfam" id="PF02057">
    <property type="entry name" value="Glyco_hydro_59"/>
    <property type="match status" value="1"/>
</dbReference>
<dbReference type="CDD" id="cd23418">
    <property type="entry name" value="beta-trefoil_Ricin_XLN-like"/>
    <property type="match status" value="1"/>
</dbReference>
<evidence type="ECO:0000256" key="5">
    <source>
        <dbReference type="ARBA" id="ARBA00033098"/>
    </source>
</evidence>
<dbReference type="SUPFAM" id="SSF50370">
    <property type="entry name" value="Ricin B-like lectins"/>
    <property type="match status" value="1"/>
</dbReference>
<keyword evidence="3" id="KW-0746">Sphingolipid metabolism</keyword>
<dbReference type="InterPro" id="IPR013320">
    <property type="entry name" value="ConA-like_dom_sf"/>
</dbReference>
<keyword evidence="6" id="KW-0732">Signal</keyword>
<comment type="similarity">
    <text evidence="1">Belongs to the glycosyl hydrolase 59 family.</text>
</comment>
<dbReference type="PROSITE" id="PS50231">
    <property type="entry name" value="RICIN_B_LECTIN"/>
    <property type="match status" value="1"/>
</dbReference>
<dbReference type="InterPro" id="IPR013785">
    <property type="entry name" value="Aldolase_TIM"/>
</dbReference>
<dbReference type="Pfam" id="PF21708">
    <property type="entry name" value="Glyco_hydro_59_C"/>
    <property type="match status" value="1"/>
</dbReference>
<evidence type="ECO:0000259" key="7">
    <source>
        <dbReference type="SMART" id="SM00458"/>
    </source>
</evidence>
<feature type="chain" id="PRO_5045243559" description="galactosylceramidase" evidence="6">
    <location>
        <begin position="26"/>
        <end position="796"/>
    </location>
</feature>
<dbReference type="InterPro" id="IPR000772">
    <property type="entry name" value="Ricin_B_lectin"/>
</dbReference>
<dbReference type="Gene3D" id="2.60.120.560">
    <property type="entry name" value="Exo-inulinase, domain 1"/>
    <property type="match status" value="1"/>
</dbReference>
<dbReference type="SMART" id="SM00458">
    <property type="entry name" value="RICIN"/>
    <property type="match status" value="1"/>
</dbReference>
<evidence type="ECO:0000256" key="4">
    <source>
        <dbReference type="ARBA" id="ARBA00022963"/>
    </source>
</evidence>
<dbReference type="Proteomes" id="UP000631670">
    <property type="component" value="Unassembled WGS sequence"/>
</dbReference>
<dbReference type="EC" id="3.2.1.46" evidence="2"/>
<dbReference type="SUPFAM" id="SSF49899">
    <property type="entry name" value="Concanavalin A-like lectins/glucanases"/>
    <property type="match status" value="1"/>
</dbReference>
<keyword evidence="9" id="KW-1185">Reference proteome</keyword>
<dbReference type="Pfam" id="PF00652">
    <property type="entry name" value="Ricin_B_lectin"/>
    <property type="match status" value="1"/>
</dbReference>
<evidence type="ECO:0000313" key="8">
    <source>
        <dbReference type="EMBL" id="MBE1496009.1"/>
    </source>
</evidence>
<organism evidence="8 9">
    <name type="scientific">Amycolatopsis lexingtonensis</name>
    <dbReference type="NCBI Taxonomy" id="218822"/>
    <lineage>
        <taxon>Bacteria</taxon>
        <taxon>Bacillati</taxon>
        <taxon>Actinomycetota</taxon>
        <taxon>Actinomycetes</taxon>
        <taxon>Pseudonocardiales</taxon>
        <taxon>Pseudonocardiaceae</taxon>
        <taxon>Amycolatopsis</taxon>
    </lineage>
</organism>
<dbReference type="InterPro" id="IPR049161">
    <property type="entry name" value="GH59_cat"/>
</dbReference>
<dbReference type="PANTHER" id="PTHR15172:SF1">
    <property type="entry name" value="GALACTOCEREBROSIDASE"/>
    <property type="match status" value="1"/>
</dbReference>
<gene>
    <name evidence="8" type="ORF">H4696_003109</name>
</gene>
<accession>A0ABR9HYK4</accession>
<dbReference type="Gene3D" id="2.80.10.50">
    <property type="match status" value="1"/>
</dbReference>
<evidence type="ECO:0000256" key="1">
    <source>
        <dbReference type="ARBA" id="ARBA00005637"/>
    </source>
</evidence>
<feature type="domain" description="Ricin B lectin" evidence="7">
    <location>
        <begin position="668"/>
        <end position="796"/>
    </location>
</feature>
<name>A0ABR9HYK4_9PSEU</name>
<sequence>MTRFRSRRVAVMVGCLALTAGGVVAGTAAPAEAATSITINGSSGGRTFDGVGAISGGGGNSRLLIDYPEPERGQILDYLFKPGYGASVQILKIEIGGDTNSTSGAEPSVEHTRGSVNCDVGYEFWLAEQAKARNPNIKLYGLAWGAPGWIGGGNFWSTDTLGYLTTWLGCAKQHNLAIDYLGGWNERGYNVGWYENLRSTLNSGGYSAVKIVGADSDWSIANDVNSNPAFASAIGIIGAHYPCGYRSAQTNCGVPAAATSSGKPLWASENGSDDYNGGAQAMARGLNRGYIDGKMTAYLNWPIVAAITPNLPYPTMGVALAAQPWSGHYSIGKNAWVLAQTSQFTAPGWKYLDASSGYLGGNRNNGSYVSLKSPNNQDYSTVVETVDASGPQTLAFTATGGLSTGAVHVWATNVSSGNAADYFVHTTDLTPSGGSFSLTVQPGYVYTLTTTTGQGKGTAAGPAAGALSLPYSDSFDGNAIGTEAKYLMDWQGSFEVAACGGGRAGRCVRQMSAQAPITWDPLTDPHTLLGELGWSNYTVSSDVLLEKSGYAEVIGRAGSQSYTGAAGLNAYHLRVSDTGNWSILNSNTNGTVATLAHGTVAALGTNRWHTFALTFSGSTVTAVVDGATVGSANDATWGAGQVGYATSQGETAQFDNLSITPGSGGNGGTTSTVVGTGSGRCLDVPNASQTSGTQVELWDCNGGANQQWTSTAAGELRVYGSSCLDASGQGTTPGTKAIIWTCTGGANQKWTLKSDGTIVGTQSGLCLDAIGNGTGNGTLIDLASCTGGGNQKWTRN</sequence>
<dbReference type="Gene3D" id="3.20.20.80">
    <property type="entry name" value="Glycosidases"/>
    <property type="match status" value="1"/>
</dbReference>
<dbReference type="InterPro" id="IPR035992">
    <property type="entry name" value="Ricin_B-like_lectins"/>
</dbReference>
<dbReference type="InterPro" id="IPR001286">
    <property type="entry name" value="Glyco_hydro_59"/>
</dbReference>
<evidence type="ECO:0000256" key="6">
    <source>
        <dbReference type="SAM" id="SignalP"/>
    </source>
</evidence>
<dbReference type="SUPFAM" id="SSF51445">
    <property type="entry name" value="(Trans)glycosidases"/>
    <property type="match status" value="1"/>
</dbReference>
<proteinExistence type="inferred from homology"/>
<keyword evidence="4" id="KW-0442">Lipid degradation</keyword>
<dbReference type="InterPro" id="IPR049162">
    <property type="entry name" value="GH59_C"/>
</dbReference>